<keyword evidence="4 6" id="KW-0067">ATP-binding</keyword>
<dbReference type="InterPro" id="IPR011545">
    <property type="entry name" value="DEAD/DEAH_box_helicase_dom"/>
</dbReference>
<evidence type="ECO:0000313" key="12">
    <source>
        <dbReference type="Proteomes" id="UP000689195"/>
    </source>
</evidence>
<dbReference type="Pfam" id="PF00270">
    <property type="entry name" value="DEAD"/>
    <property type="match status" value="1"/>
</dbReference>
<keyword evidence="3 6" id="KW-0347">Helicase</keyword>
<evidence type="ECO:0000256" key="4">
    <source>
        <dbReference type="ARBA" id="ARBA00022840"/>
    </source>
</evidence>
<dbReference type="InterPro" id="IPR001650">
    <property type="entry name" value="Helicase_C-like"/>
</dbReference>
<proteinExistence type="inferred from homology"/>
<evidence type="ECO:0000256" key="3">
    <source>
        <dbReference type="ARBA" id="ARBA00022806"/>
    </source>
</evidence>
<dbReference type="PROSITE" id="PS00039">
    <property type="entry name" value="DEAD_ATP_HELICASE"/>
    <property type="match status" value="1"/>
</dbReference>
<comment type="caution">
    <text evidence="11">The sequence shown here is derived from an EMBL/GenBank/DDBJ whole genome shotgun (WGS) entry which is preliminary data.</text>
</comment>
<dbReference type="InterPro" id="IPR014001">
    <property type="entry name" value="Helicase_ATP-bd"/>
</dbReference>
<sequence>MTTQNQWSELNLEPIIQKVMADEFKFQYLMPVQKAAIPHFIKNYDVAVEAQTGSGKTLTFLVPLFNQFSKQKYSDHQLFGLVLSPARELAQQIYDVAKKFQSVNQAKIAFAIGGTSNEHDVKFLNEKGCNILIATPGKLRQLLDMSELQINVKTLEYLIFDEADRLMSNEYQDDIRFILSKLPKQRRTGLFSATLSSAKIHDLMKLGLRNPVQVKVNVNEMMPAKLKNYYHLFENRMDKIAGLVDLIEKKCQNNKSIIFFNTCCSVVYYSIIFKQLFPDCNILSMNGQMAQKKRQKIVSNFKITNNVILFTTDVLARGLDFDDVPLVIQFDPPQDPSFFIHRSGRTARQGRDGEAILLLEQHERGFIQFLGRSNIEMNQLDSVIFDCQFQQLKDRCLNIIITDRDIIEKGKAAFISFIRSYKEHKLQILFQFNQLNIGQVAYSFFLLRIPRIKEILSKRIEFEQSHIDPNTIPFLDKNQEKQYLQKRENKDKKIEEKKIQQLPKQLPKQQVSKKQEKNIKNIKSIRKKVKQQHNQEDDEELRAEQNLVRKLKQGKITLQQFKEEMKNFDPEDLQDADYDKDDL</sequence>
<keyword evidence="12" id="KW-1185">Reference proteome</keyword>
<dbReference type="SMART" id="SM00487">
    <property type="entry name" value="DEXDc"/>
    <property type="match status" value="1"/>
</dbReference>
<protein>
    <recommendedName>
        <fullName evidence="7">ATP-dependent RNA helicase</fullName>
        <ecNumber evidence="7">3.6.4.13</ecNumber>
    </recommendedName>
</protein>
<reference evidence="11" key="1">
    <citation type="submission" date="2021-01" db="EMBL/GenBank/DDBJ databases">
        <authorList>
            <consortium name="Genoscope - CEA"/>
            <person name="William W."/>
        </authorList>
    </citation>
    <scope>NUCLEOTIDE SEQUENCE</scope>
</reference>
<accession>A0A8S1UXZ3</accession>
<evidence type="ECO:0000259" key="10">
    <source>
        <dbReference type="PROSITE" id="PS51194"/>
    </source>
</evidence>
<gene>
    <name evidence="11" type="ORF">PPENT_87.1.T0470046</name>
</gene>
<evidence type="ECO:0000313" key="11">
    <source>
        <dbReference type="EMBL" id="CAD8167296.1"/>
    </source>
</evidence>
<dbReference type="EMBL" id="CAJJDO010000047">
    <property type="protein sequence ID" value="CAD8167296.1"/>
    <property type="molecule type" value="Genomic_DNA"/>
</dbReference>
<keyword evidence="2 6" id="KW-0378">Hydrolase</keyword>
<name>A0A8S1UXZ3_9CILI</name>
<feature type="compositionally biased region" description="Acidic residues" evidence="8">
    <location>
        <begin position="570"/>
        <end position="583"/>
    </location>
</feature>
<feature type="domain" description="Helicase ATP-binding" evidence="9">
    <location>
        <begin position="37"/>
        <end position="213"/>
    </location>
</feature>
<comment type="similarity">
    <text evidence="6">Belongs to the DEAD box helicase family.</text>
</comment>
<dbReference type="PANTHER" id="PTHR24031">
    <property type="entry name" value="RNA HELICASE"/>
    <property type="match status" value="1"/>
</dbReference>
<dbReference type="GO" id="GO:0005524">
    <property type="term" value="F:ATP binding"/>
    <property type="evidence" value="ECO:0007669"/>
    <property type="project" value="UniProtKB-UniRule"/>
</dbReference>
<comment type="domain">
    <text evidence="7">The Q motif is unique to and characteristic of the DEAD box family of RNA helicases and controls ATP binding and hydrolysis.</text>
</comment>
<dbReference type="GO" id="GO:0016787">
    <property type="term" value="F:hydrolase activity"/>
    <property type="evidence" value="ECO:0007669"/>
    <property type="project" value="UniProtKB-KW"/>
</dbReference>
<organism evidence="11 12">
    <name type="scientific">Paramecium pentaurelia</name>
    <dbReference type="NCBI Taxonomy" id="43138"/>
    <lineage>
        <taxon>Eukaryota</taxon>
        <taxon>Sar</taxon>
        <taxon>Alveolata</taxon>
        <taxon>Ciliophora</taxon>
        <taxon>Intramacronucleata</taxon>
        <taxon>Oligohymenophorea</taxon>
        <taxon>Peniculida</taxon>
        <taxon>Parameciidae</taxon>
        <taxon>Paramecium</taxon>
    </lineage>
</organism>
<comment type="function">
    <text evidence="7">RNA helicase.</text>
</comment>
<dbReference type="EC" id="3.6.4.13" evidence="7"/>
<comment type="catalytic activity">
    <reaction evidence="7">
        <text>ATP + H2O = ADP + phosphate + H(+)</text>
        <dbReference type="Rhea" id="RHEA:13065"/>
        <dbReference type="ChEBI" id="CHEBI:15377"/>
        <dbReference type="ChEBI" id="CHEBI:15378"/>
        <dbReference type="ChEBI" id="CHEBI:30616"/>
        <dbReference type="ChEBI" id="CHEBI:43474"/>
        <dbReference type="ChEBI" id="CHEBI:456216"/>
        <dbReference type="EC" id="3.6.4.13"/>
    </reaction>
</comment>
<dbReference type="Pfam" id="PF00271">
    <property type="entry name" value="Helicase_C"/>
    <property type="match status" value="1"/>
</dbReference>
<dbReference type="GO" id="GO:0003724">
    <property type="term" value="F:RNA helicase activity"/>
    <property type="evidence" value="ECO:0007669"/>
    <property type="project" value="UniProtKB-EC"/>
</dbReference>
<evidence type="ECO:0000259" key="9">
    <source>
        <dbReference type="PROSITE" id="PS51192"/>
    </source>
</evidence>
<evidence type="ECO:0000256" key="5">
    <source>
        <dbReference type="ARBA" id="ARBA00022884"/>
    </source>
</evidence>
<dbReference type="AlphaFoldDB" id="A0A8S1UXZ3"/>
<dbReference type="PROSITE" id="PS51192">
    <property type="entry name" value="HELICASE_ATP_BIND_1"/>
    <property type="match status" value="1"/>
</dbReference>
<dbReference type="Pfam" id="PF13959">
    <property type="entry name" value="CTE_SPB4"/>
    <property type="match status" value="1"/>
</dbReference>
<dbReference type="InterPro" id="IPR000629">
    <property type="entry name" value="RNA-helicase_DEAD-box_CS"/>
</dbReference>
<dbReference type="PROSITE" id="PS51194">
    <property type="entry name" value="HELICASE_CTER"/>
    <property type="match status" value="1"/>
</dbReference>
<evidence type="ECO:0000256" key="2">
    <source>
        <dbReference type="ARBA" id="ARBA00022801"/>
    </source>
</evidence>
<dbReference type="InterPro" id="IPR025313">
    <property type="entry name" value="SPB4-like_CTE"/>
</dbReference>
<dbReference type="SMART" id="SM01178">
    <property type="entry name" value="DUF4217"/>
    <property type="match status" value="1"/>
</dbReference>
<dbReference type="CDD" id="cd17960">
    <property type="entry name" value="DEADc_DDX55"/>
    <property type="match status" value="1"/>
</dbReference>
<dbReference type="Proteomes" id="UP000689195">
    <property type="component" value="Unassembled WGS sequence"/>
</dbReference>
<dbReference type="OrthoDB" id="7396459at2759"/>
<dbReference type="SMART" id="SM00490">
    <property type="entry name" value="HELICc"/>
    <property type="match status" value="1"/>
</dbReference>
<feature type="region of interest" description="Disordered" evidence="8">
    <location>
        <begin position="562"/>
        <end position="583"/>
    </location>
</feature>
<evidence type="ECO:0000256" key="1">
    <source>
        <dbReference type="ARBA" id="ARBA00022741"/>
    </source>
</evidence>
<evidence type="ECO:0000256" key="6">
    <source>
        <dbReference type="RuleBase" id="RU000492"/>
    </source>
</evidence>
<feature type="domain" description="Helicase C-terminal" evidence="10">
    <location>
        <begin position="242"/>
        <end position="407"/>
    </location>
</feature>
<keyword evidence="1 6" id="KW-0547">Nucleotide-binding</keyword>
<evidence type="ECO:0000256" key="7">
    <source>
        <dbReference type="RuleBase" id="RU365068"/>
    </source>
</evidence>
<evidence type="ECO:0000256" key="8">
    <source>
        <dbReference type="SAM" id="MobiDB-lite"/>
    </source>
</evidence>
<dbReference type="CDD" id="cd18787">
    <property type="entry name" value="SF2_C_DEAD"/>
    <property type="match status" value="1"/>
</dbReference>
<keyword evidence="5 7" id="KW-0694">RNA-binding</keyword>
<dbReference type="GO" id="GO:0003723">
    <property type="term" value="F:RNA binding"/>
    <property type="evidence" value="ECO:0007669"/>
    <property type="project" value="UniProtKB-UniRule"/>
</dbReference>